<dbReference type="PANTHER" id="PTHR47637:SF1">
    <property type="entry name" value="CHAPERONE SURA"/>
    <property type="match status" value="1"/>
</dbReference>
<dbReference type="InterPro" id="IPR050280">
    <property type="entry name" value="OMP_Chaperone_SurA"/>
</dbReference>
<dbReference type="EMBL" id="SSMC01000004">
    <property type="protein sequence ID" value="THD65847.1"/>
    <property type="molecule type" value="Genomic_DNA"/>
</dbReference>
<dbReference type="Gene3D" id="1.10.4030.10">
    <property type="entry name" value="Porin chaperone SurA, peptide-binding domain"/>
    <property type="match status" value="1"/>
</dbReference>
<name>A0A4S3LYI1_9FLAO</name>
<dbReference type="PROSITE" id="PS50198">
    <property type="entry name" value="PPIC_PPIASE_2"/>
    <property type="match status" value="2"/>
</dbReference>
<evidence type="ECO:0000256" key="2">
    <source>
        <dbReference type="PROSITE-ProRule" id="PRU00278"/>
    </source>
</evidence>
<evidence type="ECO:0000256" key="3">
    <source>
        <dbReference type="SAM" id="SignalP"/>
    </source>
</evidence>
<protein>
    <submittedName>
        <fullName evidence="5">Peptidylprolyl isomerase</fullName>
    </submittedName>
</protein>
<keyword evidence="2" id="KW-0697">Rotamase</keyword>
<dbReference type="GO" id="GO:0003755">
    <property type="term" value="F:peptidyl-prolyl cis-trans isomerase activity"/>
    <property type="evidence" value="ECO:0007669"/>
    <property type="project" value="UniProtKB-KW"/>
</dbReference>
<sequence length="474" mass="54323">MKRTIIATGLALLVNAFTYAQESDSLAMAGDYQGMTADADTVQVKKERKKIDGVAAVVGDFVILESDIEKQYIDMELQGVDVNSISRCEVLGNQMENKLYTHQAIQDSVVVEDGEVYSYVDNQMSQLTGQLGSMEKVLKFYNKDSEKDLRDELFEIIKNAQLSMRMQGKVVEEVEITPEEVREWYDALPEDDRPYFGDEVEIAQIVKQPEPSEAEVQKVIDRLKNIKRDVEENGSSFAIKQTLYSEDPGKVQNGGVYSIKKSSPFVQEFKDVAFSLKPGQISKPFKTQFGYHIIYLEKVRGQERDVRHILLIPEVSDEDLREAREELEKIREKIIQGEFTFEQAAQNFSDQKETKFDGGVLRNPQDMSTRFELTKMDPVLYSQVSPLEGNTISMPILGETETGGSYYKIIKVNQRFKAHQADYIQDYVKIKELALKEKQLNQIKEWMDEKIKDTYISISPSYQGCNFSNNWLKK</sequence>
<feature type="chain" id="PRO_5020233668" evidence="3">
    <location>
        <begin position="21"/>
        <end position="474"/>
    </location>
</feature>
<evidence type="ECO:0000313" key="6">
    <source>
        <dbReference type="Proteomes" id="UP000305939"/>
    </source>
</evidence>
<feature type="domain" description="PpiC" evidence="4">
    <location>
        <begin position="301"/>
        <end position="396"/>
    </location>
</feature>
<dbReference type="Pfam" id="PF00639">
    <property type="entry name" value="Rotamase"/>
    <property type="match status" value="2"/>
</dbReference>
<feature type="domain" description="PpiC" evidence="4">
    <location>
        <begin position="197"/>
        <end position="298"/>
    </location>
</feature>
<dbReference type="InterPro" id="IPR000297">
    <property type="entry name" value="PPIase_PpiC"/>
</dbReference>
<dbReference type="InterPro" id="IPR027304">
    <property type="entry name" value="Trigger_fact/SurA_dom_sf"/>
</dbReference>
<gene>
    <name evidence="5" type="ORF">E7Z59_14805</name>
</gene>
<organism evidence="5 6">
    <name type="scientific">Robertkochia marina</name>
    <dbReference type="NCBI Taxonomy" id="1227945"/>
    <lineage>
        <taxon>Bacteria</taxon>
        <taxon>Pseudomonadati</taxon>
        <taxon>Bacteroidota</taxon>
        <taxon>Flavobacteriia</taxon>
        <taxon>Flavobacteriales</taxon>
        <taxon>Flavobacteriaceae</taxon>
        <taxon>Robertkochia</taxon>
    </lineage>
</organism>
<evidence type="ECO:0000313" key="5">
    <source>
        <dbReference type="EMBL" id="THD65847.1"/>
    </source>
</evidence>
<feature type="signal peptide" evidence="3">
    <location>
        <begin position="1"/>
        <end position="20"/>
    </location>
</feature>
<comment type="caution">
    <text evidence="5">The sequence shown here is derived from an EMBL/GenBank/DDBJ whole genome shotgun (WGS) entry which is preliminary data.</text>
</comment>
<dbReference type="InterPro" id="IPR046357">
    <property type="entry name" value="PPIase_dom_sf"/>
</dbReference>
<proteinExistence type="predicted"/>
<dbReference type="Gene3D" id="3.10.50.40">
    <property type="match status" value="2"/>
</dbReference>
<dbReference type="PANTHER" id="PTHR47637">
    <property type="entry name" value="CHAPERONE SURA"/>
    <property type="match status" value="1"/>
</dbReference>
<keyword evidence="6" id="KW-1185">Reference proteome</keyword>
<keyword evidence="2 5" id="KW-0413">Isomerase</keyword>
<dbReference type="OrthoDB" id="14196at2"/>
<evidence type="ECO:0000259" key="4">
    <source>
        <dbReference type="PROSITE" id="PS50198"/>
    </source>
</evidence>
<dbReference type="SUPFAM" id="SSF54534">
    <property type="entry name" value="FKBP-like"/>
    <property type="match status" value="2"/>
</dbReference>
<evidence type="ECO:0000256" key="1">
    <source>
        <dbReference type="ARBA" id="ARBA00022729"/>
    </source>
</evidence>
<keyword evidence="1 3" id="KW-0732">Signal</keyword>
<dbReference type="RefSeq" id="WP_136337130.1">
    <property type="nucleotide sequence ID" value="NZ_QXMP01000016.1"/>
</dbReference>
<reference evidence="5 6" key="1">
    <citation type="submission" date="2019-04" db="EMBL/GenBank/DDBJ databases">
        <title>Draft genome sequence of Robertkochia marina CC-AMO-30D.</title>
        <authorList>
            <person name="Hameed A."/>
            <person name="Lin S.-Y."/>
            <person name="Shahina M."/>
            <person name="Lai W.-A."/>
            <person name="Young C.-C."/>
        </authorList>
    </citation>
    <scope>NUCLEOTIDE SEQUENCE [LARGE SCALE GENOMIC DNA]</scope>
    <source>
        <strain evidence="5 6">CC-AMO-30D</strain>
    </source>
</reference>
<dbReference type="SUPFAM" id="SSF109998">
    <property type="entry name" value="Triger factor/SurA peptide-binding domain-like"/>
    <property type="match status" value="1"/>
</dbReference>
<dbReference type="Proteomes" id="UP000305939">
    <property type="component" value="Unassembled WGS sequence"/>
</dbReference>
<accession>A0A4S3LYI1</accession>
<dbReference type="AlphaFoldDB" id="A0A4S3LYI1"/>